<comment type="caution">
    <text evidence="1">The sequence shown here is derived from an EMBL/GenBank/DDBJ whole genome shotgun (WGS) entry which is preliminary data.</text>
</comment>
<name>A0A2A5WUY8_9GAMM</name>
<evidence type="ECO:0000313" key="1">
    <source>
        <dbReference type="EMBL" id="PDH40014.1"/>
    </source>
</evidence>
<dbReference type="EMBL" id="NTKD01000016">
    <property type="protein sequence ID" value="PDH40014.1"/>
    <property type="molecule type" value="Genomic_DNA"/>
</dbReference>
<organism evidence="1 2">
    <name type="scientific">OM182 bacterium MED-G24</name>
    <dbReference type="NCBI Taxonomy" id="1986255"/>
    <lineage>
        <taxon>Bacteria</taxon>
        <taxon>Pseudomonadati</taxon>
        <taxon>Pseudomonadota</taxon>
        <taxon>Gammaproteobacteria</taxon>
        <taxon>OMG group</taxon>
        <taxon>OM182 clade</taxon>
    </lineage>
</organism>
<dbReference type="Proteomes" id="UP000219327">
    <property type="component" value="Unassembled WGS sequence"/>
</dbReference>
<protein>
    <recommendedName>
        <fullName evidence="3">LptD C-terminal domain-containing protein</fullName>
    </recommendedName>
</protein>
<sequence length="257" mass="29071">MYFESNNVNLNRFCAGKQDGFINRFSMGVSYFDTHEHSIGDLLNKGASLSISIFLPGVSSVGLSLNQTEQVFGRQTYDLTQTAVSVSKRAIDGLNYFGNILWADQIDFANNRLGDALIVSPNLEYAINQHMLVRLGHTYNNLDVPEGNLSRVNLTDLRFSYQFNPKSSLRLILIHNYVTRSPERYAFPIYRTSKSTDAQLLYAYELNGQSQLFAGYSTSSIDNDQLAGLEKTADTIFVKLSYAWRMQRAPLPCDDRR</sequence>
<evidence type="ECO:0008006" key="3">
    <source>
        <dbReference type="Google" id="ProtNLM"/>
    </source>
</evidence>
<evidence type="ECO:0000313" key="2">
    <source>
        <dbReference type="Proteomes" id="UP000219327"/>
    </source>
</evidence>
<gene>
    <name evidence="1" type="ORF">CNE99_04425</name>
</gene>
<dbReference type="SUPFAM" id="SSF56935">
    <property type="entry name" value="Porins"/>
    <property type="match status" value="1"/>
</dbReference>
<dbReference type="AlphaFoldDB" id="A0A2A5WUY8"/>
<accession>A0A2A5WUY8</accession>
<reference evidence="1 2" key="1">
    <citation type="submission" date="2017-08" db="EMBL/GenBank/DDBJ databases">
        <title>Fine stratification of microbial communities through a metagenomic profile of the photic zone.</title>
        <authorList>
            <person name="Haro-Moreno J.M."/>
            <person name="Lopez-Perez M."/>
            <person name="De La Torre J."/>
            <person name="Picazo A."/>
            <person name="Camacho A."/>
            <person name="Rodriguez-Valera F."/>
        </authorList>
    </citation>
    <scope>NUCLEOTIDE SEQUENCE [LARGE SCALE GENOMIC DNA]</scope>
    <source>
        <strain evidence="1">MED-G24</strain>
    </source>
</reference>
<proteinExistence type="predicted"/>